<dbReference type="GO" id="GO:0045505">
    <property type="term" value="F:dynein intermediate chain binding"/>
    <property type="evidence" value="ECO:0007669"/>
    <property type="project" value="InterPro"/>
</dbReference>
<feature type="domain" description="Dynein heavy chain tail" evidence="1">
    <location>
        <begin position="190"/>
        <end position="483"/>
    </location>
</feature>
<gene>
    <name evidence="2" type="ORF">MGAL_10B041246</name>
</gene>
<dbReference type="GO" id="GO:0007018">
    <property type="term" value="P:microtubule-based movement"/>
    <property type="evidence" value="ECO:0007669"/>
    <property type="project" value="InterPro"/>
</dbReference>
<dbReference type="Pfam" id="PF08385">
    <property type="entry name" value="DHC_N1"/>
    <property type="match status" value="1"/>
</dbReference>
<name>A0A8B6E847_MYTGA</name>
<evidence type="ECO:0000313" key="2">
    <source>
        <dbReference type="EMBL" id="VDI30563.1"/>
    </source>
</evidence>
<dbReference type="GO" id="GO:0005858">
    <property type="term" value="C:axonemal dynein complex"/>
    <property type="evidence" value="ECO:0007669"/>
    <property type="project" value="TreeGrafter"/>
</dbReference>
<reference evidence="2" key="1">
    <citation type="submission" date="2018-11" db="EMBL/GenBank/DDBJ databases">
        <authorList>
            <person name="Alioto T."/>
            <person name="Alioto T."/>
        </authorList>
    </citation>
    <scope>NUCLEOTIDE SEQUENCE</scope>
</reference>
<proteinExistence type="predicted"/>
<organism evidence="2 3">
    <name type="scientific">Mytilus galloprovincialis</name>
    <name type="common">Mediterranean mussel</name>
    <dbReference type="NCBI Taxonomy" id="29158"/>
    <lineage>
        <taxon>Eukaryota</taxon>
        <taxon>Metazoa</taxon>
        <taxon>Spiralia</taxon>
        <taxon>Lophotrochozoa</taxon>
        <taxon>Mollusca</taxon>
        <taxon>Bivalvia</taxon>
        <taxon>Autobranchia</taxon>
        <taxon>Pteriomorphia</taxon>
        <taxon>Mytilida</taxon>
        <taxon>Mytiloidea</taxon>
        <taxon>Mytilidae</taxon>
        <taxon>Mytilinae</taxon>
        <taxon>Mytilus</taxon>
    </lineage>
</organism>
<accession>A0A8B6E847</accession>
<dbReference type="PANTHER" id="PTHR46532:SF11">
    <property type="entry name" value="DYNEIN AXONEMAL HEAVY CHAIN 12"/>
    <property type="match status" value="1"/>
</dbReference>
<dbReference type="Proteomes" id="UP000596742">
    <property type="component" value="Unassembled WGS sequence"/>
</dbReference>
<dbReference type="GO" id="GO:0051959">
    <property type="term" value="F:dynein light intermediate chain binding"/>
    <property type="evidence" value="ECO:0007669"/>
    <property type="project" value="InterPro"/>
</dbReference>
<keyword evidence="3" id="KW-1185">Reference proteome</keyword>
<protein>
    <recommendedName>
        <fullName evidence="1">Dynein heavy chain tail domain-containing protein</fullName>
    </recommendedName>
</protein>
<evidence type="ECO:0000313" key="3">
    <source>
        <dbReference type="Proteomes" id="UP000596742"/>
    </source>
</evidence>
<dbReference type="OrthoDB" id="6112790at2759"/>
<dbReference type="PANTHER" id="PTHR46532">
    <property type="entry name" value="MALE FERTILITY FACTOR KL5"/>
    <property type="match status" value="1"/>
</dbReference>
<sequence>MSVKDLGLNDVRIEFQAEYALKSLNIKPDKISKLFSLEETKQLFIDFFDKADNRILVIAQPSGALNALVEFPGKPRGKACYFVKKNKESLGKDANLRNNLLYGDISYSPLEQLSAFVDEVLFPLLSNERNHESWPKVVSDDVVRHVHTLKTDVYVITGQTKGKTLLPLPVGAEKIEEADDQKIESDRLLIHSIESMVIDWTHQIRDVLKRDSAQPLLEGLNPTPFVEIEFWKTKATNLECIYDQLKEPKVRKMAELLEKIKSSYYPVFKDIFRDVIAALEEARDINMYLRPIRHQFEDFEQAEFDECEPYLAPLMHTVCLIWTHSQYYNTPARIIVLLQEMCNMIINQARNYLDPAEIFKGELEESIDKIKKTVHILSSYREAYEDHRDKMKTYFSGNMEVREWEFAPKLVFARYDKFTERAVTILELMETAVEFLKLEKVEIGNIKGRQLSQYVVTIYEEFNDVFKVFAERSYDPMDPNNTEDDKVMFNILGMENT</sequence>
<dbReference type="AlphaFoldDB" id="A0A8B6E847"/>
<evidence type="ECO:0000259" key="1">
    <source>
        <dbReference type="Pfam" id="PF08385"/>
    </source>
</evidence>
<dbReference type="EMBL" id="UYJE01004699">
    <property type="protein sequence ID" value="VDI30563.1"/>
    <property type="molecule type" value="Genomic_DNA"/>
</dbReference>
<dbReference type="InterPro" id="IPR013594">
    <property type="entry name" value="Dynein_heavy_tail"/>
</dbReference>
<comment type="caution">
    <text evidence="2">The sequence shown here is derived from an EMBL/GenBank/DDBJ whole genome shotgun (WGS) entry which is preliminary data.</text>
</comment>
<dbReference type="InterPro" id="IPR026983">
    <property type="entry name" value="DHC"/>
</dbReference>